<feature type="region of interest" description="Disordered" evidence="1">
    <location>
        <begin position="299"/>
        <end position="318"/>
    </location>
</feature>
<evidence type="ECO:0000313" key="3">
    <source>
        <dbReference type="Proteomes" id="UP000070544"/>
    </source>
</evidence>
<organism evidence="2 3">
    <name type="scientific">Gonapodya prolifera (strain JEL478)</name>
    <name type="common">Monoblepharis prolifera</name>
    <dbReference type="NCBI Taxonomy" id="1344416"/>
    <lineage>
        <taxon>Eukaryota</taxon>
        <taxon>Fungi</taxon>
        <taxon>Fungi incertae sedis</taxon>
        <taxon>Chytridiomycota</taxon>
        <taxon>Chytridiomycota incertae sedis</taxon>
        <taxon>Monoblepharidomycetes</taxon>
        <taxon>Monoblepharidales</taxon>
        <taxon>Gonapodyaceae</taxon>
        <taxon>Gonapodya</taxon>
    </lineage>
</organism>
<dbReference type="AlphaFoldDB" id="A0A139APR2"/>
<dbReference type="STRING" id="1344416.A0A139APR2"/>
<dbReference type="Gene3D" id="1.10.238.10">
    <property type="entry name" value="EF-hand"/>
    <property type="match status" value="1"/>
</dbReference>
<dbReference type="Proteomes" id="UP000070544">
    <property type="component" value="Unassembled WGS sequence"/>
</dbReference>
<sequence length="386" mass="42749">MLSLSHRHRVSEARSHFNPLEHPRVRTGELAAEGPLAEFVDFFATEEDVMRGGLVRSVRSALERGSMTTGSQRAGTAANDLAALASTSGSAVRTEVKEPEGDGKVLYVATRGTIELIEWEYYWGIHSAQIDSDEYFERLLFGVWKEINLEAKTRARDAWAAEVPNMSRPSTPVSALASAGTRGSRDEVKRSIDGAIAGAAARSHSRAGSKMLLAEENEPEQDGHKHLYDFETRRRLAQRLRRMSYIISDPRTYRHALDIALLPITPPVVFSAETSLVKSTVHQILSNLYTLFPSPPSISSEASSRPSKPLNGVSSSGLDLRGPAAPHTAFSPSLDPATFEQVWRRCKRDVEKVTTASELEWVCRETLLKEVGFAEYLIFARTVKRE</sequence>
<dbReference type="EMBL" id="KQ965741">
    <property type="protein sequence ID" value="KXS18741.1"/>
    <property type="molecule type" value="Genomic_DNA"/>
</dbReference>
<protein>
    <submittedName>
        <fullName evidence="2">Uncharacterized protein</fullName>
    </submittedName>
</protein>
<reference evidence="2 3" key="1">
    <citation type="journal article" date="2015" name="Genome Biol. Evol.">
        <title>Phylogenomic analyses indicate that early fungi evolved digesting cell walls of algal ancestors of land plants.</title>
        <authorList>
            <person name="Chang Y."/>
            <person name="Wang S."/>
            <person name="Sekimoto S."/>
            <person name="Aerts A.L."/>
            <person name="Choi C."/>
            <person name="Clum A."/>
            <person name="LaButti K.M."/>
            <person name="Lindquist E.A."/>
            <person name="Yee Ngan C."/>
            <person name="Ohm R.A."/>
            <person name="Salamov A.A."/>
            <person name="Grigoriev I.V."/>
            <person name="Spatafora J.W."/>
            <person name="Berbee M.L."/>
        </authorList>
    </citation>
    <scope>NUCLEOTIDE SEQUENCE [LARGE SCALE GENOMIC DNA]</scope>
    <source>
        <strain evidence="2 3">JEL478</strain>
    </source>
</reference>
<proteinExistence type="predicted"/>
<evidence type="ECO:0000313" key="2">
    <source>
        <dbReference type="EMBL" id="KXS18741.1"/>
    </source>
</evidence>
<name>A0A139APR2_GONPJ</name>
<keyword evidence="3" id="KW-1185">Reference proteome</keyword>
<accession>A0A139APR2</accession>
<dbReference type="OrthoDB" id="444540at2759"/>
<gene>
    <name evidence="2" type="ORF">M427DRAFT_198621</name>
</gene>
<evidence type="ECO:0000256" key="1">
    <source>
        <dbReference type="SAM" id="MobiDB-lite"/>
    </source>
</evidence>
<feature type="compositionally biased region" description="Low complexity" evidence="1">
    <location>
        <begin position="299"/>
        <end position="309"/>
    </location>
</feature>